<dbReference type="PROSITE" id="PS00041">
    <property type="entry name" value="HTH_ARAC_FAMILY_1"/>
    <property type="match status" value="1"/>
</dbReference>
<dbReference type="GO" id="GO:0043565">
    <property type="term" value="F:sequence-specific DNA binding"/>
    <property type="evidence" value="ECO:0007669"/>
    <property type="project" value="InterPro"/>
</dbReference>
<dbReference type="Gene3D" id="2.60.120.280">
    <property type="entry name" value="Regulatory protein AraC"/>
    <property type="match status" value="1"/>
</dbReference>
<dbReference type="InterPro" id="IPR018062">
    <property type="entry name" value="HTH_AraC-typ_CS"/>
</dbReference>
<evidence type="ECO:0000256" key="2">
    <source>
        <dbReference type="ARBA" id="ARBA00023125"/>
    </source>
</evidence>
<dbReference type="SMART" id="SM00342">
    <property type="entry name" value="HTH_ARAC"/>
    <property type="match status" value="1"/>
</dbReference>
<dbReference type="InterPro" id="IPR003313">
    <property type="entry name" value="AraC-bd"/>
</dbReference>
<sequence>MRRFVLPTGMAGTLPLFLETIGTTEEASKMVRPEGYPFYHWLQTVAGEGLFSVNGRAFALPANTGVLLQPGVPHSYESVGGGWDTAYLTFGGPAVPDILLPLGMLEPNPIRWEPGDDSPLARFIEDMMDRLEASDDLFGFNASADVYRFLMTLRQYGQFDNRSAIIRSSEKLRPLLDWMESNYADPDVDLERMRKVLEMPPSTLNVLFRHTFGFSPYAYLIQLRLRKSKELLIGLPDETIKTIAERVGFRDASHFVATFRRKTGLPPEQFRKLYE</sequence>
<evidence type="ECO:0000256" key="3">
    <source>
        <dbReference type="ARBA" id="ARBA00023163"/>
    </source>
</evidence>
<organism evidence="5 6">
    <name type="scientific">Cohnella zeiphila</name>
    <dbReference type="NCBI Taxonomy" id="2761120"/>
    <lineage>
        <taxon>Bacteria</taxon>
        <taxon>Bacillati</taxon>
        <taxon>Bacillota</taxon>
        <taxon>Bacilli</taxon>
        <taxon>Bacillales</taxon>
        <taxon>Paenibacillaceae</taxon>
        <taxon>Cohnella</taxon>
    </lineage>
</organism>
<comment type="caution">
    <text evidence="5">The sequence shown here is derived from an EMBL/GenBank/DDBJ whole genome shotgun (WGS) entry which is preliminary data.</text>
</comment>
<dbReference type="PRINTS" id="PR00032">
    <property type="entry name" value="HTHARAC"/>
</dbReference>
<proteinExistence type="predicted"/>
<dbReference type="AlphaFoldDB" id="A0A7X0SKJ0"/>
<dbReference type="Gene3D" id="1.10.10.60">
    <property type="entry name" value="Homeodomain-like"/>
    <property type="match status" value="1"/>
</dbReference>
<dbReference type="PANTHER" id="PTHR43280:SF28">
    <property type="entry name" value="HTH-TYPE TRANSCRIPTIONAL ACTIVATOR RHAS"/>
    <property type="match status" value="1"/>
</dbReference>
<dbReference type="Proteomes" id="UP000564644">
    <property type="component" value="Unassembled WGS sequence"/>
</dbReference>
<gene>
    <name evidence="5" type="ORF">H7C18_11960</name>
</gene>
<evidence type="ECO:0000313" key="5">
    <source>
        <dbReference type="EMBL" id="MBB6731626.1"/>
    </source>
</evidence>
<dbReference type="InterPro" id="IPR020449">
    <property type="entry name" value="Tscrpt_reg_AraC-type_HTH"/>
</dbReference>
<accession>A0A7X0SKJ0</accession>
<evidence type="ECO:0000313" key="6">
    <source>
        <dbReference type="Proteomes" id="UP000564644"/>
    </source>
</evidence>
<dbReference type="PANTHER" id="PTHR43280">
    <property type="entry name" value="ARAC-FAMILY TRANSCRIPTIONAL REGULATOR"/>
    <property type="match status" value="1"/>
</dbReference>
<dbReference type="InterPro" id="IPR009057">
    <property type="entry name" value="Homeodomain-like_sf"/>
</dbReference>
<reference evidence="5 6" key="1">
    <citation type="submission" date="2020-08" db="EMBL/GenBank/DDBJ databases">
        <title>Cohnella phylogeny.</title>
        <authorList>
            <person name="Dunlap C."/>
        </authorList>
    </citation>
    <scope>NUCLEOTIDE SEQUENCE [LARGE SCALE GENOMIC DNA]</scope>
    <source>
        <strain evidence="5 6">CBP 2801</strain>
    </source>
</reference>
<protein>
    <submittedName>
        <fullName evidence="5">AraC family transcriptional regulator</fullName>
    </submittedName>
</protein>
<dbReference type="SUPFAM" id="SSF46689">
    <property type="entry name" value="Homeodomain-like"/>
    <property type="match status" value="1"/>
</dbReference>
<keyword evidence="6" id="KW-1185">Reference proteome</keyword>
<dbReference type="EMBL" id="JACJVO010000013">
    <property type="protein sequence ID" value="MBB6731626.1"/>
    <property type="molecule type" value="Genomic_DNA"/>
</dbReference>
<dbReference type="InterPro" id="IPR018060">
    <property type="entry name" value="HTH_AraC"/>
</dbReference>
<dbReference type="InterPro" id="IPR037923">
    <property type="entry name" value="HTH-like"/>
</dbReference>
<dbReference type="PROSITE" id="PS01124">
    <property type="entry name" value="HTH_ARAC_FAMILY_2"/>
    <property type="match status" value="1"/>
</dbReference>
<dbReference type="SUPFAM" id="SSF51215">
    <property type="entry name" value="Regulatory protein AraC"/>
    <property type="match status" value="1"/>
</dbReference>
<dbReference type="Pfam" id="PF02311">
    <property type="entry name" value="AraC_binding"/>
    <property type="match status" value="1"/>
</dbReference>
<keyword evidence="1" id="KW-0805">Transcription regulation</keyword>
<dbReference type="Pfam" id="PF12833">
    <property type="entry name" value="HTH_18"/>
    <property type="match status" value="1"/>
</dbReference>
<evidence type="ECO:0000259" key="4">
    <source>
        <dbReference type="PROSITE" id="PS01124"/>
    </source>
</evidence>
<keyword evidence="2" id="KW-0238">DNA-binding</keyword>
<evidence type="ECO:0000256" key="1">
    <source>
        <dbReference type="ARBA" id="ARBA00023015"/>
    </source>
</evidence>
<name>A0A7X0SKJ0_9BACL</name>
<keyword evidence="3" id="KW-0804">Transcription</keyword>
<feature type="domain" description="HTH araC/xylS-type" evidence="4">
    <location>
        <begin position="173"/>
        <end position="273"/>
    </location>
</feature>
<dbReference type="RefSeq" id="WP_185129300.1">
    <property type="nucleotide sequence ID" value="NZ_JACJVO010000013.1"/>
</dbReference>
<dbReference type="GO" id="GO:0003700">
    <property type="term" value="F:DNA-binding transcription factor activity"/>
    <property type="evidence" value="ECO:0007669"/>
    <property type="project" value="InterPro"/>
</dbReference>